<dbReference type="PANTHER" id="PTHR44019">
    <property type="entry name" value="WD REPEAT-CONTAINING PROTEIN 55"/>
    <property type="match status" value="1"/>
</dbReference>
<protein>
    <submittedName>
        <fullName evidence="5">Uncharacterized protein</fullName>
    </submittedName>
</protein>
<dbReference type="PROSITE" id="PS00678">
    <property type="entry name" value="WD_REPEATS_1"/>
    <property type="match status" value="1"/>
</dbReference>
<evidence type="ECO:0000256" key="1">
    <source>
        <dbReference type="ARBA" id="ARBA00022574"/>
    </source>
</evidence>
<dbReference type="InterPro" id="IPR019775">
    <property type="entry name" value="WD40_repeat_CS"/>
</dbReference>
<keyword evidence="2" id="KW-0677">Repeat</keyword>
<dbReference type="OrthoDB" id="6192037at2"/>
<dbReference type="STRING" id="1381081.BIY22_21135"/>
<feature type="repeat" description="WD" evidence="3">
    <location>
        <begin position="251"/>
        <end position="283"/>
    </location>
</feature>
<dbReference type="Pfam" id="PF00400">
    <property type="entry name" value="WD40"/>
    <property type="match status" value="3"/>
</dbReference>
<dbReference type="Proteomes" id="UP000186039">
    <property type="component" value="Unassembled WGS sequence"/>
</dbReference>
<keyword evidence="1 3" id="KW-0853">WD repeat</keyword>
<dbReference type="PROSITE" id="PS50082">
    <property type="entry name" value="WD_REPEATS_2"/>
    <property type="match status" value="2"/>
</dbReference>
<feature type="repeat" description="WD" evidence="3">
    <location>
        <begin position="157"/>
        <end position="198"/>
    </location>
</feature>
<dbReference type="InterPro" id="IPR001680">
    <property type="entry name" value="WD40_rpt"/>
</dbReference>
<proteinExistence type="predicted"/>
<evidence type="ECO:0000313" key="5">
    <source>
        <dbReference type="EMBL" id="OLQ87611.1"/>
    </source>
</evidence>
<evidence type="ECO:0000256" key="3">
    <source>
        <dbReference type="PROSITE-ProRule" id="PRU00221"/>
    </source>
</evidence>
<evidence type="ECO:0000313" key="7">
    <source>
        <dbReference type="Proteomes" id="UP000186313"/>
    </source>
</evidence>
<sequence>MRIFLNTLLCVFVIIALNGCFFSNSDDQRWNLEPKGASSLALSRDARFALLYSKQQQLVLWDLHDSTKLAELGAQDQQASVVSRIRISDNGRYAITASQTNFAVWDLAWTQSQGLWSISDGTIRDVDIANNGEQVLLGLSNGKAIYVNLVTGRRLEFLAHREKVNSVALAPNGRFALTGGNDYNAYLWDTSTGQALHKFEHEQRVNRVALHRDGQYGFSSDSGNHAVVWDLVSGKEITQLSSFSRQLIFSSARFSDDGSQLVTGTPSSRIMVWDTQTGKRLDGFEAEPLKDARPPRAVVYDAAFDNQSRVVTGTSAGIVQAWKLD</sequence>
<accession>A0A1Q9HDR4</accession>
<comment type="caution">
    <text evidence="5">The sequence shown here is derived from an EMBL/GenBank/DDBJ whole genome shotgun (WGS) entry which is preliminary data.</text>
</comment>
<dbReference type="EMBL" id="MJMJ01000024">
    <property type="protein sequence ID" value="OLQ87611.1"/>
    <property type="molecule type" value="Genomic_DNA"/>
</dbReference>
<dbReference type="PROSITE" id="PS50294">
    <property type="entry name" value="WD_REPEATS_REGION"/>
    <property type="match status" value="1"/>
</dbReference>
<dbReference type="InterPro" id="IPR015943">
    <property type="entry name" value="WD40/YVTN_repeat-like_dom_sf"/>
</dbReference>
<dbReference type="RefSeq" id="WP_075709689.1">
    <property type="nucleotide sequence ID" value="NZ_AP019654.1"/>
</dbReference>
<dbReference type="InterPro" id="IPR036322">
    <property type="entry name" value="WD40_repeat_dom_sf"/>
</dbReference>
<name>A0A1Q9HDR4_9VIBR</name>
<dbReference type="InterPro" id="IPR050505">
    <property type="entry name" value="WDR55/POC1"/>
</dbReference>
<evidence type="ECO:0000313" key="4">
    <source>
        <dbReference type="EMBL" id="OLQ84816.1"/>
    </source>
</evidence>
<evidence type="ECO:0000256" key="2">
    <source>
        <dbReference type="ARBA" id="ARBA00022737"/>
    </source>
</evidence>
<dbReference type="SMART" id="SM00320">
    <property type="entry name" value="WD40"/>
    <property type="match status" value="5"/>
</dbReference>
<dbReference type="Gene3D" id="2.130.10.10">
    <property type="entry name" value="YVTN repeat-like/Quinoprotein amine dehydrogenase"/>
    <property type="match status" value="2"/>
</dbReference>
<keyword evidence="6" id="KW-1185">Reference proteome</keyword>
<dbReference type="SUPFAM" id="SSF50978">
    <property type="entry name" value="WD40 repeat-like"/>
    <property type="match status" value="1"/>
</dbReference>
<evidence type="ECO:0000313" key="6">
    <source>
        <dbReference type="Proteomes" id="UP000186039"/>
    </source>
</evidence>
<reference evidence="6 7" key="1">
    <citation type="submission" date="2016-09" db="EMBL/GenBank/DDBJ databases">
        <title>Genomic Taxonomy of the Vibrionaceae.</title>
        <authorList>
            <person name="Gonzalez-Castillo A."/>
            <person name="Gomez-Gil B."/>
            <person name="Enciso-Ibarra K."/>
        </authorList>
    </citation>
    <scope>NUCLEOTIDE SEQUENCE [LARGE SCALE GENOMIC DNA]</scope>
    <source>
        <strain evidence="4 6">CAIM 1902</strain>
        <strain evidence="5 7">CAIM 703</strain>
    </source>
</reference>
<gene>
    <name evidence="4" type="ORF">BIY20_16870</name>
    <name evidence="5" type="ORF">BIY22_21135</name>
</gene>
<organism evidence="5 7">
    <name type="scientific">Vibrio panuliri</name>
    <dbReference type="NCBI Taxonomy" id="1381081"/>
    <lineage>
        <taxon>Bacteria</taxon>
        <taxon>Pseudomonadati</taxon>
        <taxon>Pseudomonadota</taxon>
        <taxon>Gammaproteobacteria</taxon>
        <taxon>Vibrionales</taxon>
        <taxon>Vibrionaceae</taxon>
        <taxon>Vibrio</taxon>
    </lineage>
</organism>
<dbReference type="AlphaFoldDB" id="A0A1Q9HDR4"/>
<dbReference type="Proteomes" id="UP000186313">
    <property type="component" value="Unassembled WGS sequence"/>
</dbReference>
<dbReference type="PANTHER" id="PTHR44019:SF8">
    <property type="entry name" value="POC1 CENTRIOLAR PROTEIN HOMOLOG"/>
    <property type="match status" value="1"/>
</dbReference>
<dbReference type="EMBL" id="MJMH01000231">
    <property type="protein sequence ID" value="OLQ84816.1"/>
    <property type="molecule type" value="Genomic_DNA"/>
</dbReference>